<name>A0A1Y6D4Z2_9GAMM</name>
<dbReference type="InterPro" id="IPR038527">
    <property type="entry name" value="HupH_C_sf"/>
</dbReference>
<dbReference type="InterPro" id="IPR006894">
    <property type="entry name" value="HupH_Hydgase_express_prot_C"/>
</dbReference>
<dbReference type="RefSeq" id="WP_085216754.1">
    <property type="nucleotide sequence ID" value="NZ_FXAM01000003.1"/>
</dbReference>
<dbReference type="Proteomes" id="UP000192923">
    <property type="component" value="Unassembled WGS sequence"/>
</dbReference>
<dbReference type="EMBL" id="FXAM01000003">
    <property type="protein sequence ID" value="SMF97737.1"/>
    <property type="molecule type" value="Genomic_DNA"/>
</dbReference>
<accession>A0A1Y6D4Z2</accession>
<dbReference type="STRING" id="1760988.SAMN02949497_0307"/>
<gene>
    <name evidence="3" type="ORF">SAMN02949497_0307</name>
</gene>
<keyword evidence="4" id="KW-1185">Reference proteome</keyword>
<evidence type="ECO:0000256" key="1">
    <source>
        <dbReference type="ARBA" id="ARBA00010832"/>
    </source>
</evidence>
<feature type="domain" description="HupH hydrogenase expression protein C-terminal" evidence="2">
    <location>
        <begin position="50"/>
        <end position="142"/>
    </location>
</feature>
<dbReference type="OrthoDB" id="6560677at2"/>
<dbReference type="AlphaFoldDB" id="A0A1Y6D4Z2"/>
<reference evidence="3 4" key="1">
    <citation type="submission" date="2016-12" db="EMBL/GenBank/DDBJ databases">
        <authorList>
            <person name="Song W.-J."/>
            <person name="Kurnit D.M."/>
        </authorList>
    </citation>
    <scope>NUCLEOTIDE SEQUENCE [LARGE SCALE GENOMIC DNA]</scope>
    <source>
        <strain evidence="3 4">175</strain>
    </source>
</reference>
<organism evidence="3 4">
    <name type="scientific">Methylomagnum ishizawai</name>
    <dbReference type="NCBI Taxonomy" id="1760988"/>
    <lineage>
        <taxon>Bacteria</taxon>
        <taxon>Pseudomonadati</taxon>
        <taxon>Pseudomonadota</taxon>
        <taxon>Gammaproteobacteria</taxon>
        <taxon>Methylococcales</taxon>
        <taxon>Methylococcaceae</taxon>
        <taxon>Methylomagnum</taxon>
    </lineage>
</organism>
<evidence type="ECO:0000313" key="4">
    <source>
        <dbReference type="Proteomes" id="UP000192923"/>
    </source>
</evidence>
<dbReference type="Gene3D" id="3.30.1370.140">
    <property type="entry name" value="HupH hydrogenase expression protein, C-terminal domain"/>
    <property type="match status" value="2"/>
</dbReference>
<proteinExistence type="inferred from homology"/>
<evidence type="ECO:0000313" key="3">
    <source>
        <dbReference type="EMBL" id="SMF97737.1"/>
    </source>
</evidence>
<evidence type="ECO:0000259" key="2">
    <source>
        <dbReference type="Pfam" id="PF04809"/>
    </source>
</evidence>
<feature type="domain" description="HupH hydrogenase expression protein C-terminal" evidence="2">
    <location>
        <begin position="160"/>
        <end position="275"/>
    </location>
</feature>
<sequence>MKPFPIPVFGESPFPPQEEDEALAIVSPGEMAVFRMPLRRAPATREEEHAAAAVIAEFLARMDAQEIDGAEQPGFDLHGLPPGVIRVLNETLGEGEVSAKLGDRTEVQETAFAGIWRVRIAGPGGEPVSDTLEASTLPRRVRERARGATGIEIPPTPPGLMNAPALLAEILARAGRYREHGTGHVVNLTLLPMTPEDLAYLDAALGRGGVSLLSRGYGNCRITATALDGVWWVQYFNAADTLILNTLEIAAIPEVALAAPEDLADSRARLADCLEGLREG</sequence>
<comment type="similarity">
    <text evidence="1">Belongs to the HupH/HyaF family.</text>
</comment>
<protein>
    <submittedName>
        <fullName evidence="3">Hydrogenase-1 operon protein HyaF</fullName>
    </submittedName>
</protein>
<dbReference type="Pfam" id="PF04809">
    <property type="entry name" value="HupH_C"/>
    <property type="match status" value="2"/>
</dbReference>